<dbReference type="Gene3D" id="3.30.420.40">
    <property type="match status" value="1"/>
</dbReference>
<evidence type="ECO:0000256" key="1">
    <source>
        <dbReference type="ARBA" id="ARBA00006479"/>
    </source>
</evidence>
<dbReference type="RefSeq" id="WP_306104837.1">
    <property type="nucleotide sequence ID" value="NZ_CP120983.1"/>
</dbReference>
<organism evidence="2 3">
    <name type="scientific">Streptomyces glycanivorans</name>
    <dbReference type="NCBI Taxonomy" id="3033808"/>
    <lineage>
        <taxon>Bacteria</taxon>
        <taxon>Bacillati</taxon>
        <taxon>Actinomycetota</taxon>
        <taxon>Actinomycetes</taxon>
        <taxon>Kitasatosporales</taxon>
        <taxon>Streptomycetaceae</taxon>
        <taxon>Streptomyces</taxon>
    </lineage>
</organism>
<dbReference type="Pfam" id="PF00480">
    <property type="entry name" value="ROK"/>
    <property type="match status" value="1"/>
</dbReference>
<dbReference type="SUPFAM" id="SSF53067">
    <property type="entry name" value="Actin-like ATPase domain"/>
    <property type="match status" value="1"/>
</dbReference>
<evidence type="ECO:0000313" key="3">
    <source>
        <dbReference type="Proteomes" id="UP001224433"/>
    </source>
</evidence>
<protein>
    <submittedName>
        <fullName evidence="2">ROK family protein</fullName>
    </submittedName>
</protein>
<dbReference type="Proteomes" id="UP001224433">
    <property type="component" value="Chromosome"/>
</dbReference>
<dbReference type="InterPro" id="IPR000600">
    <property type="entry name" value="ROK"/>
</dbReference>
<proteinExistence type="inferred from homology"/>
<comment type="similarity">
    <text evidence="1">Belongs to the ROK (NagC/XylR) family.</text>
</comment>
<evidence type="ECO:0000313" key="2">
    <source>
        <dbReference type="EMBL" id="WLQ68137.1"/>
    </source>
</evidence>
<reference evidence="2 3" key="1">
    <citation type="submission" date="2023-03" db="EMBL/GenBank/DDBJ databases">
        <title>Isolation and description of six Streptomyces strains from soil environments, able to metabolize different microbial glucans.</title>
        <authorList>
            <person name="Widen T."/>
            <person name="Larsbrink J."/>
        </authorList>
    </citation>
    <scope>NUCLEOTIDE SEQUENCE [LARGE SCALE GENOMIC DNA]</scope>
    <source>
        <strain evidence="2 3">Alt3</strain>
    </source>
</reference>
<keyword evidence="3" id="KW-1185">Reference proteome</keyword>
<name>A0ABY9JKB1_9ACTN</name>
<dbReference type="InterPro" id="IPR043129">
    <property type="entry name" value="ATPase_NBD"/>
</dbReference>
<accession>A0ABY9JKB1</accession>
<dbReference type="EMBL" id="CP120983">
    <property type="protein sequence ID" value="WLQ68137.1"/>
    <property type="molecule type" value="Genomic_DNA"/>
</dbReference>
<gene>
    <name evidence="2" type="ORF">P8A20_33275</name>
</gene>
<sequence>MLRVAGARTGAVLAGVVNAVGPGVIVLGGELARAKDALLDPVREALDAHVLPLARGRVTLLPAGLGEAGGALGGVALALHESPLLARYPEPGSEDLPEDAA</sequence>